<keyword evidence="2" id="KW-1185">Reference proteome</keyword>
<gene>
    <name evidence="1" type="ORF">EBO15_41040</name>
</gene>
<feature type="non-terminal residue" evidence="1">
    <location>
        <position position="64"/>
    </location>
</feature>
<comment type="caution">
    <text evidence="1">The sequence shown here is derived from an EMBL/GenBank/DDBJ whole genome shotgun (WGS) entry which is preliminary data.</text>
</comment>
<evidence type="ECO:0000313" key="2">
    <source>
        <dbReference type="Proteomes" id="UP000282674"/>
    </source>
</evidence>
<name>A0A3M2L8L9_9ACTN</name>
<accession>A0A3M2L8L9</accession>
<sequence length="64" mass="6718">MDSFADWLRSRDDDELRAVLAARPELVAPVPADLTALAARAATPAAVSRALDRLDAFALAVLAG</sequence>
<evidence type="ECO:0000313" key="1">
    <source>
        <dbReference type="EMBL" id="RMI33919.1"/>
    </source>
</evidence>
<dbReference type="AlphaFoldDB" id="A0A3M2L8L9"/>
<protein>
    <submittedName>
        <fullName evidence="1">Uncharacterized protein</fullName>
    </submittedName>
</protein>
<organism evidence="1 2">
    <name type="scientific">Actinomadura harenae</name>
    <dbReference type="NCBI Taxonomy" id="2483351"/>
    <lineage>
        <taxon>Bacteria</taxon>
        <taxon>Bacillati</taxon>
        <taxon>Actinomycetota</taxon>
        <taxon>Actinomycetes</taxon>
        <taxon>Streptosporangiales</taxon>
        <taxon>Thermomonosporaceae</taxon>
        <taxon>Actinomadura</taxon>
    </lineage>
</organism>
<dbReference type="EMBL" id="RFFG01000172">
    <property type="protein sequence ID" value="RMI33919.1"/>
    <property type="molecule type" value="Genomic_DNA"/>
</dbReference>
<reference evidence="1 2" key="1">
    <citation type="submission" date="2018-10" db="EMBL/GenBank/DDBJ databases">
        <title>Isolation from soil.</title>
        <authorList>
            <person name="Hu J."/>
        </authorList>
    </citation>
    <scope>NUCLEOTIDE SEQUENCE [LARGE SCALE GENOMIC DNA]</scope>
    <source>
        <strain evidence="1 2">NEAU-Ht49</strain>
    </source>
</reference>
<dbReference type="Proteomes" id="UP000282674">
    <property type="component" value="Unassembled WGS sequence"/>
</dbReference>
<proteinExistence type="predicted"/>